<evidence type="ECO:0000256" key="2">
    <source>
        <dbReference type="ARBA" id="ARBA00010015"/>
    </source>
</evidence>
<dbReference type="AlphaFoldDB" id="A0A9N9T9Z7"/>
<dbReference type="SUPFAM" id="SSF47781">
    <property type="entry name" value="RuvA domain 2-like"/>
    <property type="match status" value="1"/>
</dbReference>
<evidence type="ECO:0000256" key="11">
    <source>
        <dbReference type="SAM" id="MobiDB-lite"/>
    </source>
</evidence>
<evidence type="ECO:0000256" key="5">
    <source>
        <dbReference type="ARBA" id="ARBA00022763"/>
    </source>
</evidence>
<comment type="subcellular location">
    <subcellularLocation>
        <location evidence="1">Nucleus</location>
    </subcellularLocation>
</comment>
<dbReference type="CDD" id="cd20078">
    <property type="entry name" value="XPF_nuclease_XPF_euk"/>
    <property type="match status" value="1"/>
</dbReference>
<feature type="compositionally biased region" description="Basic residues" evidence="11">
    <location>
        <begin position="895"/>
        <end position="909"/>
    </location>
</feature>
<evidence type="ECO:0000259" key="12">
    <source>
        <dbReference type="SMART" id="SM00891"/>
    </source>
</evidence>
<comment type="similarity">
    <text evidence="2">Belongs to the XPF family.</text>
</comment>
<evidence type="ECO:0000256" key="4">
    <source>
        <dbReference type="ARBA" id="ARBA00022759"/>
    </source>
</evidence>
<keyword evidence="6" id="KW-0378">Hydrolase</keyword>
<dbReference type="GO" id="GO:0000014">
    <property type="term" value="F:single-stranded DNA endodeoxyribonuclease activity"/>
    <property type="evidence" value="ECO:0007669"/>
    <property type="project" value="TreeGrafter"/>
</dbReference>
<dbReference type="Gene3D" id="1.10.150.20">
    <property type="entry name" value="5' to 3' exonuclease, C-terminal subdomain"/>
    <property type="match status" value="1"/>
</dbReference>
<dbReference type="Gene3D" id="3.40.50.10130">
    <property type="match status" value="1"/>
</dbReference>
<evidence type="ECO:0000313" key="13">
    <source>
        <dbReference type="EMBL" id="CAG9837329.1"/>
    </source>
</evidence>
<protein>
    <recommendedName>
        <fullName evidence="10">DNA repair endonuclease XPF</fullName>
    </recommendedName>
</protein>
<dbReference type="GO" id="GO:0000110">
    <property type="term" value="C:nucleotide-excision repair factor 1 complex"/>
    <property type="evidence" value="ECO:0007669"/>
    <property type="project" value="TreeGrafter"/>
</dbReference>
<dbReference type="GO" id="GO:0003697">
    <property type="term" value="F:single-stranded DNA binding"/>
    <property type="evidence" value="ECO:0007669"/>
    <property type="project" value="InterPro"/>
</dbReference>
<accession>A0A9N9T9Z7</accession>
<dbReference type="InterPro" id="IPR047520">
    <property type="entry name" value="XPF_nuclease"/>
</dbReference>
<gene>
    <name evidence="13" type="ORF">DIABBA_LOCUS10322</name>
</gene>
<dbReference type="FunFam" id="3.40.50.10130:FF:000002">
    <property type="entry name" value="DNA repair endonuclease XPF"/>
    <property type="match status" value="1"/>
</dbReference>
<keyword evidence="4" id="KW-0255">Endonuclease</keyword>
<sequence>MDEQLNETEKLLDKADLKYMLEFETKIFLDCIHNDGLIVASKGINLNLVILNLLKVYCDEGNLVLVLKSTEAEEKYYREKLKDPHVYNSTPLTKDREDNYLSGGIHFVTSRVLVVDMLKKRIPIEKITGIIVLKAHSILESCQEAFALRLYRQNNKTGFIKGFTNNVHSFTVGYGHVDRVMRALFVKELYIWPRFHSTIVRSLKARQPSVIELHIPISEKMKRMQTHILDLMNLTVKELKRLNQTIELQEITVENCLTKKFHKILQAQLDVIWHQLSKNSLQLVADLKTLRHLMITMFHSDPVSYYSSVMGYRSKEYAQQATWVLLEPAELLFSQVSSFIFNEKKEFHPDLCPKWKPLLEILQVEIPAEMKKSNLKDSTILILSSDYRSCHQLKELLTKGPHLYLFLRSCGSKLPIKKISDAFRVNDKIPAEVVIPEEKPDKQNLKNKKLKLDSKSTSSESDPKDNTEDDKDQEEIEDFQNSYILTMSQTICENKHETTSSSTDESTFVFEPFSQMENMDLTQICETVHEPKILIQTFKGSNEFTNLQNTLESVKPQFIVMYHCSMTAVREIEMYESHKTDEEPVKVYFLLHADTVEEQSYLTTLRREKEAFEYLIEAKSKMVIPADQDGKSDDNITLQRGVISPEKNTREGGKEQTPKKQVVIVDMREFRSELPTLIHKRGMDIEPLTISIGDYVLTPDICVERKSISDLIGSLNSGRLYQQCTNMSRFYSKPMLLIEFDQNKQFGWRSNYMISSDSNNFDIQQKLLLLTLHFPKLKIIWSPSPYATAQLFEELKLDKEDPNIAYAAALGGEQDLDTIQSKYNSNIYDFVQKLPGITSKNIDAFLRKGISMDEVTKKSEEELKEILGSSADAQSLYSIIHGEHKPKPEEDKKKERPKTRFKSFKKKQA</sequence>
<feature type="region of interest" description="Disordered" evidence="11">
    <location>
        <begin position="436"/>
        <end position="475"/>
    </location>
</feature>
<dbReference type="PANTHER" id="PTHR10150:SF0">
    <property type="entry name" value="DNA REPAIR ENDONUCLEASE XPF"/>
    <property type="match status" value="1"/>
</dbReference>
<reference evidence="13" key="1">
    <citation type="submission" date="2022-01" db="EMBL/GenBank/DDBJ databases">
        <authorList>
            <person name="King R."/>
        </authorList>
    </citation>
    <scope>NUCLEOTIDE SEQUENCE</scope>
</reference>
<keyword evidence="3" id="KW-0540">Nuclease</keyword>
<dbReference type="SUPFAM" id="SSF52980">
    <property type="entry name" value="Restriction endonuclease-like"/>
    <property type="match status" value="1"/>
</dbReference>
<dbReference type="InterPro" id="IPR010994">
    <property type="entry name" value="RuvA_2-like"/>
</dbReference>
<keyword evidence="14" id="KW-1185">Reference proteome</keyword>
<dbReference type="InterPro" id="IPR006166">
    <property type="entry name" value="ERCC4_domain"/>
</dbReference>
<dbReference type="InterPro" id="IPR011335">
    <property type="entry name" value="Restrct_endonuc-II-like"/>
</dbReference>
<dbReference type="PANTHER" id="PTHR10150">
    <property type="entry name" value="DNA REPAIR ENDONUCLEASE XPF"/>
    <property type="match status" value="1"/>
</dbReference>
<feature type="domain" description="ERCC4" evidence="12">
    <location>
        <begin position="662"/>
        <end position="742"/>
    </location>
</feature>
<dbReference type="GO" id="GO:0000724">
    <property type="term" value="P:double-strand break repair via homologous recombination"/>
    <property type="evidence" value="ECO:0007669"/>
    <property type="project" value="TreeGrafter"/>
</dbReference>
<dbReference type="EMBL" id="OU898282">
    <property type="protein sequence ID" value="CAG9837329.1"/>
    <property type="molecule type" value="Genomic_DNA"/>
</dbReference>
<dbReference type="NCBIfam" id="TIGR00596">
    <property type="entry name" value="rad1"/>
    <property type="match status" value="1"/>
</dbReference>
<evidence type="ECO:0000256" key="1">
    <source>
        <dbReference type="ARBA" id="ARBA00004123"/>
    </source>
</evidence>
<dbReference type="Proteomes" id="UP001153709">
    <property type="component" value="Chromosome 7"/>
</dbReference>
<evidence type="ECO:0000256" key="3">
    <source>
        <dbReference type="ARBA" id="ARBA00022722"/>
    </source>
</evidence>
<dbReference type="Pfam" id="PF02732">
    <property type="entry name" value="ERCC4"/>
    <property type="match status" value="1"/>
</dbReference>
<evidence type="ECO:0000256" key="8">
    <source>
        <dbReference type="ARBA" id="ARBA00023204"/>
    </source>
</evidence>
<feature type="region of interest" description="Disordered" evidence="11">
    <location>
        <begin position="878"/>
        <end position="909"/>
    </location>
</feature>
<feature type="compositionally biased region" description="Basic and acidic residues" evidence="11">
    <location>
        <begin position="881"/>
        <end position="894"/>
    </location>
</feature>
<keyword evidence="5" id="KW-0227">DNA damage</keyword>
<dbReference type="OrthoDB" id="361020at2759"/>
<dbReference type="GO" id="GO:0000712">
    <property type="term" value="P:resolution of meiotic recombination intermediates"/>
    <property type="evidence" value="ECO:0007669"/>
    <property type="project" value="TreeGrafter"/>
</dbReference>
<keyword evidence="8" id="KW-0234">DNA repair</keyword>
<evidence type="ECO:0000256" key="10">
    <source>
        <dbReference type="ARBA" id="ARBA00072370"/>
    </source>
</evidence>
<dbReference type="SMART" id="SM00891">
    <property type="entry name" value="ERCC4"/>
    <property type="match status" value="1"/>
</dbReference>
<organism evidence="13 14">
    <name type="scientific">Diabrotica balteata</name>
    <name type="common">Banded cucumber beetle</name>
    <dbReference type="NCBI Taxonomy" id="107213"/>
    <lineage>
        <taxon>Eukaryota</taxon>
        <taxon>Metazoa</taxon>
        <taxon>Ecdysozoa</taxon>
        <taxon>Arthropoda</taxon>
        <taxon>Hexapoda</taxon>
        <taxon>Insecta</taxon>
        <taxon>Pterygota</taxon>
        <taxon>Neoptera</taxon>
        <taxon>Endopterygota</taxon>
        <taxon>Coleoptera</taxon>
        <taxon>Polyphaga</taxon>
        <taxon>Cucujiformia</taxon>
        <taxon>Chrysomeloidea</taxon>
        <taxon>Chrysomelidae</taxon>
        <taxon>Galerucinae</taxon>
        <taxon>Diabroticina</taxon>
        <taxon>Diabroticites</taxon>
        <taxon>Diabrotica</taxon>
    </lineage>
</organism>
<evidence type="ECO:0000313" key="14">
    <source>
        <dbReference type="Proteomes" id="UP001153709"/>
    </source>
</evidence>
<evidence type="ECO:0000256" key="6">
    <source>
        <dbReference type="ARBA" id="ARBA00022801"/>
    </source>
</evidence>
<proteinExistence type="inferred from homology"/>
<keyword evidence="7" id="KW-0238">DNA-binding</keyword>
<evidence type="ECO:0000256" key="7">
    <source>
        <dbReference type="ARBA" id="ARBA00023125"/>
    </source>
</evidence>
<evidence type="ECO:0000256" key="9">
    <source>
        <dbReference type="ARBA" id="ARBA00023242"/>
    </source>
</evidence>
<dbReference type="GO" id="GO:0003684">
    <property type="term" value="F:damaged DNA binding"/>
    <property type="evidence" value="ECO:0007669"/>
    <property type="project" value="TreeGrafter"/>
</dbReference>
<keyword evidence="9" id="KW-0539">Nucleus</keyword>
<feature type="compositionally biased region" description="Basic and acidic residues" evidence="11">
    <location>
        <begin position="436"/>
        <end position="454"/>
    </location>
</feature>
<name>A0A9N9T9Z7_DIABA</name>
<dbReference type="GO" id="GO:1901255">
    <property type="term" value="P:nucleotide-excision repair involved in interstrand cross-link repair"/>
    <property type="evidence" value="ECO:0007669"/>
    <property type="project" value="TreeGrafter"/>
</dbReference>
<dbReference type="InterPro" id="IPR006167">
    <property type="entry name" value="XPF"/>
</dbReference>